<evidence type="ECO:0000256" key="1">
    <source>
        <dbReference type="ARBA" id="ARBA00003058"/>
    </source>
</evidence>
<dbReference type="Pfam" id="PF03948">
    <property type="entry name" value="Ribosomal_L9_C"/>
    <property type="match status" value="1"/>
</dbReference>
<dbReference type="GO" id="GO:0019843">
    <property type="term" value="F:rRNA binding"/>
    <property type="evidence" value="ECO:0007669"/>
    <property type="project" value="UniProtKB-UniRule"/>
</dbReference>
<evidence type="ECO:0000256" key="6">
    <source>
        <dbReference type="ARBA" id="ARBA00023274"/>
    </source>
</evidence>
<dbReference type="AlphaFoldDB" id="A0A429Z4J5"/>
<evidence type="ECO:0000313" key="12">
    <source>
        <dbReference type="Proteomes" id="UP000277864"/>
    </source>
</evidence>
<dbReference type="HAMAP" id="MF_00503">
    <property type="entry name" value="Ribosomal_bL9"/>
    <property type="match status" value="1"/>
</dbReference>
<comment type="caution">
    <text evidence="11">The sequence shown here is derived from an EMBL/GenBank/DDBJ whole genome shotgun (WGS) entry which is preliminary data.</text>
</comment>
<dbReference type="GO" id="GO:0003735">
    <property type="term" value="F:structural constituent of ribosome"/>
    <property type="evidence" value="ECO:0007669"/>
    <property type="project" value="InterPro"/>
</dbReference>
<dbReference type="InterPro" id="IPR036935">
    <property type="entry name" value="Ribosomal_bL9_N_sf"/>
</dbReference>
<name>A0A429Z4J5_9ENTE</name>
<dbReference type="FunFam" id="3.40.5.10:FF:000002">
    <property type="entry name" value="50S ribosomal protein L9"/>
    <property type="match status" value="1"/>
</dbReference>
<keyword evidence="5 8" id="KW-0689">Ribosomal protein</keyword>
<dbReference type="FunFam" id="3.10.430.100:FF:000002">
    <property type="entry name" value="50S ribosomal protein L9"/>
    <property type="match status" value="1"/>
</dbReference>
<evidence type="ECO:0000256" key="4">
    <source>
        <dbReference type="ARBA" id="ARBA00022884"/>
    </source>
</evidence>
<feature type="domain" description="Ribosomal protein L9" evidence="10">
    <location>
        <begin position="13"/>
        <end position="40"/>
    </location>
</feature>
<reference evidence="11 12" key="1">
    <citation type="submission" date="2018-03" db="EMBL/GenBank/DDBJ databases">
        <authorList>
            <person name="Gulvik C.A."/>
        </authorList>
    </citation>
    <scope>NUCLEOTIDE SEQUENCE [LARGE SCALE GENOMIC DNA]</scope>
    <source>
        <strain evidence="11 12">JCM 31581</strain>
    </source>
</reference>
<evidence type="ECO:0000256" key="8">
    <source>
        <dbReference type="HAMAP-Rule" id="MF_00503"/>
    </source>
</evidence>
<evidence type="ECO:0000256" key="2">
    <source>
        <dbReference type="ARBA" id="ARBA00010605"/>
    </source>
</evidence>
<dbReference type="InterPro" id="IPR020069">
    <property type="entry name" value="Ribosomal_bL9_C"/>
</dbReference>
<dbReference type="PROSITE" id="PS00651">
    <property type="entry name" value="RIBOSOMAL_L9"/>
    <property type="match status" value="1"/>
</dbReference>
<dbReference type="Proteomes" id="UP000277864">
    <property type="component" value="Unassembled WGS sequence"/>
</dbReference>
<evidence type="ECO:0000256" key="5">
    <source>
        <dbReference type="ARBA" id="ARBA00022980"/>
    </source>
</evidence>
<comment type="similarity">
    <text evidence="2 8">Belongs to the bacterial ribosomal protein bL9 family.</text>
</comment>
<evidence type="ECO:0000256" key="7">
    <source>
        <dbReference type="ARBA" id="ARBA00035292"/>
    </source>
</evidence>
<dbReference type="SUPFAM" id="SSF55658">
    <property type="entry name" value="L9 N-domain-like"/>
    <property type="match status" value="1"/>
</dbReference>
<sequence length="150" mass="16677">MKVIFIKDVRGQGKRGEVKEVSDGYGQNFLIKKGLAKEATAASLSELKGQKQAKEKLEAEVKAESEKLKEIIEQENFEVVIKAKAGEDGRLFGSIPSKQIAQALKKQHDIKIDKRKMDLPQPIRSLGYTKVTIKLHTQVTAVLNVHVVAE</sequence>
<dbReference type="GO" id="GO:1990904">
    <property type="term" value="C:ribonucleoprotein complex"/>
    <property type="evidence" value="ECO:0007669"/>
    <property type="project" value="UniProtKB-KW"/>
</dbReference>
<dbReference type="RefSeq" id="WP_125943913.1">
    <property type="nucleotide sequence ID" value="NZ_PXZH01000007.1"/>
</dbReference>
<dbReference type="SUPFAM" id="SSF55653">
    <property type="entry name" value="Ribosomal protein L9 C-domain"/>
    <property type="match status" value="1"/>
</dbReference>
<keyword evidence="6 8" id="KW-0687">Ribonucleoprotein</keyword>
<accession>A0A429Z4J5</accession>
<proteinExistence type="inferred from homology"/>
<evidence type="ECO:0000259" key="10">
    <source>
        <dbReference type="PROSITE" id="PS00651"/>
    </source>
</evidence>
<evidence type="ECO:0000313" key="11">
    <source>
        <dbReference type="EMBL" id="RST88607.1"/>
    </source>
</evidence>
<dbReference type="GO" id="GO:0006412">
    <property type="term" value="P:translation"/>
    <property type="evidence" value="ECO:0007669"/>
    <property type="project" value="UniProtKB-UniRule"/>
</dbReference>
<dbReference type="InterPro" id="IPR000244">
    <property type="entry name" value="Ribosomal_bL9"/>
</dbReference>
<dbReference type="PANTHER" id="PTHR21368">
    <property type="entry name" value="50S RIBOSOMAL PROTEIN L9"/>
    <property type="match status" value="1"/>
</dbReference>
<dbReference type="GO" id="GO:0005840">
    <property type="term" value="C:ribosome"/>
    <property type="evidence" value="ECO:0007669"/>
    <property type="project" value="UniProtKB-KW"/>
</dbReference>
<dbReference type="OrthoDB" id="9788336at2"/>
<dbReference type="EMBL" id="PXZH01000007">
    <property type="protein sequence ID" value="RST88607.1"/>
    <property type="molecule type" value="Genomic_DNA"/>
</dbReference>
<keyword evidence="4 8" id="KW-0694">RNA-binding</keyword>
<feature type="coiled-coil region" evidence="9">
    <location>
        <begin position="44"/>
        <end position="74"/>
    </location>
</feature>
<dbReference type="InterPro" id="IPR009027">
    <property type="entry name" value="Ribosomal_bL9/RNase_H1_N"/>
</dbReference>
<evidence type="ECO:0000256" key="3">
    <source>
        <dbReference type="ARBA" id="ARBA00022730"/>
    </source>
</evidence>
<gene>
    <name evidence="8" type="primary">rplI</name>
    <name evidence="11" type="ORF">C7P63_09470</name>
</gene>
<keyword evidence="9" id="KW-0175">Coiled coil</keyword>
<protein>
    <recommendedName>
        <fullName evidence="7 8">Large ribosomal subunit protein bL9</fullName>
    </recommendedName>
</protein>
<dbReference type="InterPro" id="IPR020070">
    <property type="entry name" value="Ribosomal_bL9_N"/>
</dbReference>
<organism evidence="11 12">
    <name type="scientific">Vagococcus humatus</name>
    <dbReference type="NCBI Taxonomy" id="1889241"/>
    <lineage>
        <taxon>Bacteria</taxon>
        <taxon>Bacillati</taxon>
        <taxon>Bacillota</taxon>
        <taxon>Bacilli</taxon>
        <taxon>Lactobacillales</taxon>
        <taxon>Enterococcaceae</taxon>
        <taxon>Vagococcus</taxon>
    </lineage>
</organism>
<evidence type="ECO:0000256" key="9">
    <source>
        <dbReference type="SAM" id="Coils"/>
    </source>
</evidence>
<dbReference type="Gene3D" id="3.10.430.100">
    <property type="entry name" value="Ribosomal protein L9, C-terminal domain"/>
    <property type="match status" value="1"/>
</dbReference>
<dbReference type="InterPro" id="IPR036791">
    <property type="entry name" value="Ribosomal_bL9_C_sf"/>
</dbReference>
<dbReference type="InterPro" id="IPR020594">
    <property type="entry name" value="Ribosomal_bL9_bac/chp"/>
</dbReference>
<comment type="function">
    <text evidence="1 8">Binds to the 23S rRNA.</text>
</comment>
<dbReference type="Pfam" id="PF01281">
    <property type="entry name" value="Ribosomal_L9_N"/>
    <property type="match status" value="1"/>
</dbReference>
<dbReference type="Gene3D" id="3.40.5.10">
    <property type="entry name" value="Ribosomal protein L9, N-terminal domain"/>
    <property type="match status" value="1"/>
</dbReference>
<dbReference type="NCBIfam" id="TIGR00158">
    <property type="entry name" value="L9"/>
    <property type="match status" value="1"/>
</dbReference>
<keyword evidence="12" id="KW-1185">Reference proteome</keyword>
<keyword evidence="3 8" id="KW-0699">rRNA-binding</keyword>